<name>A0A9Q0YPM4_HOLLE</name>
<sequence>MGQVTKNTFDIVDGNVKLIFDVQDTQNVDELWILDFEPYRYTVDDLPIDEFTGTLHLENTGECSSVYETVNWTFFQDSYFKNRSAADLSAKSLFTSFIVGDSYDANGRRTDQIIYEGTIANFFECKKSDGITDVWTQTSNSSYDEIEYRTKVYATNVRPKDPDDKTAGVSFVQSHIVLIWRLSRQAIANFIISSTAILRPVIDFARVSAVYDAEGEPIPIQTRLHLRFTTIIDSDEQIAVYNATGTGFTPENPLHGLRQIIYEPPSTLNDVPDCDKQLDVGTGLQWQCHQTWNFIFILDIDTTKQTQNNIPIDASGTFDFLFDVYSCSLTQNELDKTDCVLVDPEPTKISTLITIQTTVFVRDEEDDQVTIILISLTGANNDELNVPGARGVAHKEDVSLKVKFSPALLRPDYYLELMLFMVCKGEQYAGDDFLQGCLEAPTDQRYVAHQDPQFTYSVTANDTGELVTYTTQNLTNDFVQALTSEAYVETDDEGAELAVPYHESTFRNVALSAESSNYTITNVYKLTAKSKRRKRLAQDEYIVARHSVRAGRISAPRISSITSLDRLRRDLEDSVADVHGTRVAYGSIGCPEGAEHDADVFDCICPVNTTYSLRSFQCEIPHVDIAIGKDGDNFDIEGDLGSNSDTVKYSIYLSFVTVFFFMGVTQNI</sequence>
<dbReference type="Proteomes" id="UP001152320">
    <property type="component" value="Chromosome 17"/>
</dbReference>
<reference evidence="1" key="1">
    <citation type="submission" date="2021-10" db="EMBL/GenBank/DDBJ databases">
        <title>Tropical sea cucumber genome reveals ecological adaptation and Cuvierian tubules defense mechanism.</title>
        <authorList>
            <person name="Chen T."/>
        </authorList>
    </citation>
    <scope>NUCLEOTIDE SEQUENCE</scope>
    <source>
        <strain evidence="1">Nanhai2018</strain>
        <tissue evidence="1">Muscle</tissue>
    </source>
</reference>
<evidence type="ECO:0000313" key="2">
    <source>
        <dbReference type="Proteomes" id="UP001152320"/>
    </source>
</evidence>
<dbReference type="OrthoDB" id="9994358at2759"/>
<dbReference type="AlphaFoldDB" id="A0A9Q0YPM4"/>
<evidence type="ECO:0000313" key="1">
    <source>
        <dbReference type="EMBL" id="KAJ8026213.1"/>
    </source>
</evidence>
<comment type="caution">
    <text evidence="1">The sequence shown here is derived from an EMBL/GenBank/DDBJ whole genome shotgun (WGS) entry which is preliminary data.</text>
</comment>
<proteinExistence type="predicted"/>
<accession>A0A9Q0YPM4</accession>
<organism evidence="1 2">
    <name type="scientific">Holothuria leucospilota</name>
    <name type="common">Black long sea cucumber</name>
    <name type="synonym">Mertensiothuria leucospilota</name>
    <dbReference type="NCBI Taxonomy" id="206669"/>
    <lineage>
        <taxon>Eukaryota</taxon>
        <taxon>Metazoa</taxon>
        <taxon>Echinodermata</taxon>
        <taxon>Eleutherozoa</taxon>
        <taxon>Echinozoa</taxon>
        <taxon>Holothuroidea</taxon>
        <taxon>Aspidochirotacea</taxon>
        <taxon>Aspidochirotida</taxon>
        <taxon>Holothuriidae</taxon>
        <taxon>Holothuria</taxon>
    </lineage>
</organism>
<gene>
    <name evidence="1" type="ORF">HOLleu_34002</name>
</gene>
<dbReference type="EMBL" id="JAIZAY010000017">
    <property type="protein sequence ID" value="KAJ8026213.1"/>
    <property type="molecule type" value="Genomic_DNA"/>
</dbReference>
<protein>
    <recommendedName>
        <fullName evidence="3">Egg coat matrix protein</fullName>
    </recommendedName>
</protein>
<keyword evidence="2" id="KW-1185">Reference proteome</keyword>
<evidence type="ECO:0008006" key="3">
    <source>
        <dbReference type="Google" id="ProtNLM"/>
    </source>
</evidence>